<feature type="transmembrane region" description="Helical" evidence="17">
    <location>
        <begin position="358"/>
        <end position="377"/>
    </location>
</feature>
<dbReference type="FunFam" id="1.20.1250.20:FF:000059">
    <property type="entry name" value="Solute carrier family 17 member 9"/>
    <property type="match status" value="1"/>
</dbReference>
<feature type="transmembrane region" description="Helical" evidence="17">
    <location>
        <begin position="332"/>
        <end position="352"/>
    </location>
</feature>
<evidence type="ECO:0000256" key="16">
    <source>
        <dbReference type="ARBA" id="ARBA00079853"/>
    </source>
</evidence>
<feature type="transmembrane region" description="Helical" evidence="17">
    <location>
        <begin position="259"/>
        <end position="280"/>
    </location>
</feature>
<feature type="transmembrane region" description="Helical" evidence="17">
    <location>
        <begin position="300"/>
        <end position="320"/>
    </location>
</feature>
<evidence type="ECO:0000256" key="8">
    <source>
        <dbReference type="ARBA" id="ARBA00023329"/>
    </source>
</evidence>
<dbReference type="Proteomes" id="UP000472265">
    <property type="component" value="Chromosome 7"/>
</dbReference>
<dbReference type="GO" id="GO:0005765">
    <property type="term" value="C:lysosomal membrane"/>
    <property type="evidence" value="ECO:0007669"/>
    <property type="project" value="UniProtKB-SubCell"/>
</dbReference>
<feature type="transmembrane region" description="Helical" evidence="17">
    <location>
        <begin position="114"/>
        <end position="133"/>
    </location>
</feature>
<evidence type="ECO:0000256" key="7">
    <source>
        <dbReference type="ARBA" id="ARBA00023228"/>
    </source>
</evidence>
<keyword evidence="3" id="KW-0813">Transport</keyword>
<feature type="domain" description="Major facilitator superfamily (MFS) profile" evidence="18">
    <location>
        <begin position="48"/>
        <end position="445"/>
    </location>
</feature>
<keyword evidence="6 17" id="KW-0472">Membrane</keyword>
<comment type="similarity">
    <text evidence="2">Belongs to the major facilitator superfamily. Sodium/anion cotransporter family.</text>
</comment>
<evidence type="ECO:0000256" key="15">
    <source>
        <dbReference type="ARBA" id="ARBA00079665"/>
    </source>
</evidence>
<comment type="subcellular location">
    <subcellularLocation>
        <location evidence="9">Cytoplasmic vesicle</location>
        <location evidence="9">Secretory vesicle</location>
        <location evidence="9">Chromaffin granule membrane</location>
        <topology evidence="9">Multi-pass membrane protein</topology>
    </subcellularLocation>
    <subcellularLocation>
        <location evidence="1">Lysosome membrane</location>
        <topology evidence="1">Multi-pass membrane protein</topology>
    </subcellularLocation>
</comment>
<dbReference type="InterPro" id="IPR020846">
    <property type="entry name" value="MFS_dom"/>
</dbReference>
<dbReference type="InterPro" id="IPR011701">
    <property type="entry name" value="MFS"/>
</dbReference>
<feature type="transmembrane region" description="Helical" evidence="17">
    <location>
        <begin position="208"/>
        <end position="228"/>
    </location>
</feature>
<dbReference type="PANTHER" id="PTHR11662">
    <property type="entry name" value="SOLUTE CARRIER FAMILY 17"/>
    <property type="match status" value="1"/>
</dbReference>
<keyword evidence="8" id="KW-0968">Cytoplasmic vesicle</keyword>
<dbReference type="InterPro" id="IPR050382">
    <property type="entry name" value="MFS_Na/Anion_cotransporter"/>
</dbReference>
<evidence type="ECO:0000313" key="20">
    <source>
        <dbReference type="Proteomes" id="UP000472265"/>
    </source>
</evidence>
<evidence type="ECO:0000256" key="6">
    <source>
        <dbReference type="ARBA" id="ARBA00023136"/>
    </source>
</evidence>
<feature type="transmembrane region" description="Helical" evidence="17">
    <location>
        <begin position="389"/>
        <end position="413"/>
    </location>
</feature>
<keyword evidence="7" id="KW-0458">Lysosome</keyword>
<organism evidence="19 20">
    <name type="scientific">Sparus aurata</name>
    <name type="common">Gilthead sea bream</name>
    <dbReference type="NCBI Taxonomy" id="8175"/>
    <lineage>
        <taxon>Eukaryota</taxon>
        <taxon>Metazoa</taxon>
        <taxon>Chordata</taxon>
        <taxon>Craniata</taxon>
        <taxon>Vertebrata</taxon>
        <taxon>Euteleostomi</taxon>
        <taxon>Actinopterygii</taxon>
        <taxon>Neopterygii</taxon>
        <taxon>Teleostei</taxon>
        <taxon>Neoteleostei</taxon>
        <taxon>Acanthomorphata</taxon>
        <taxon>Eupercaria</taxon>
        <taxon>Spariformes</taxon>
        <taxon>Sparidae</taxon>
        <taxon>Sparus</taxon>
    </lineage>
</organism>
<evidence type="ECO:0000256" key="14">
    <source>
        <dbReference type="ARBA" id="ARBA00074107"/>
    </source>
</evidence>
<dbReference type="Gene3D" id="1.20.1250.20">
    <property type="entry name" value="MFS general substrate transporter like domains"/>
    <property type="match status" value="2"/>
</dbReference>
<dbReference type="InParanoid" id="A0A671VLY1"/>
<feature type="transmembrane region" description="Helical" evidence="17">
    <location>
        <begin position="145"/>
        <end position="164"/>
    </location>
</feature>
<dbReference type="AlphaFoldDB" id="A0A671VLY1"/>
<evidence type="ECO:0000256" key="17">
    <source>
        <dbReference type="SAM" id="Phobius"/>
    </source>
</evidence>
<keyword evidence="4 17" id="KW-0812">Transmembrane</keyword>
<dbReference type="Ensembl" id="ENSSAUT00010028973.1">
    <property type="protein sequence ID" value="ENSSAUP00010027465.1"/>
    <property type="gene ID" value="ENSSAUG00010011873.1"/>
</dbReference>
<reference evidence="19" key="2">
    <citation type="submission" date="2025-08" db="UniProtKB">
        <authorList>
            <consortium name="Ensembl"/>
        </authorList>
    </citation>
    <scope>IDENTIFICATION</scope>
</reference>
<reference evidence="19" key="1">
    <citation type="submission" date="2021-04" db="EMBL/GenBank/DDBJ databases">
        <authorList>
            <consortium name="Wellcome Sanger Institute Data Sharing"/>
        </authorList>
    </citation>
    <scope>NUCLEOTIDE SEQUENCE [LARGE SCALE GENOMIC DNA]</scope>
</reference>
<dbReference type="GO" id="GO:0072530">
    <property type="term" value="P:purine-containing compound transmembrane transport"/>
    <property type="evidence" value="ECO:0007669"/>
    <property type="project" value="UniProtKB-ARBA"/>
</dbReference>
<dbReference type="SUPFAM" id="SSF103473">
    <property type="entry name" value="MFS general substrate transporter"/>
    <property type="match status" value="1"/>
</dbReference>
<evidence type="ECO:0000256" key="13">
    <source>
        <dbReference type="ARBA" id="ARBA00056522"/>
    </source>
</evidence>
<evidence type="ECO:0000256" key="12">
    <source>
        <dbReference type="ARBA" id="ARBA00051849"/>
    </source>
</evidence>
<evidence type="ECO:0000256" key="9">
    <source>
        <dbReference type="ARBA" id="ARBA00024185"/>
    </source>
</evidence>
<protein>
    <recommendedName>
        <fullName evidence="14">Voltage-gated purine nucleotide uniporter SLC17A9</fullName>
    </recommendedName>
    <alternativeName>
        <fullName evidence="16">Solute carrier family 17 member 9</fullName>
    </alternativeName>
    <alternativeName>
        <fullName evidence="15">Vesicular nucleotide transporter</fullName>
    </alternativeName>
</protein>
<evidence type="ECO:0000259" key="18">
    <source>
        <dbReference type="PROSITE" id="PS50850"/>
    </source>
</evidence>
<evidence type="ECO:0000256" key="4">
    <source>
        <dbReference type="ARBA" id="ARBA00022692"/>
    </source>
</evidence>
<dbReference type="Pfam" id="PF07690">
    <property type="entry name" value="MFS_1"/>
    <property type="match status" value="1"/>
</dbReference>
<dbReference type="PROSITE" id="PS00217">
    <property type="entry name" value="SUGAR_TRANSPORT_2"/>
    <property type="match status" value="1"/>
</dbReference>
<dbReference type="GO" id="GO:1904669">
    <property type="term" value="P:ATP export"/>
    <property type="evidence" value="ECO:0007669"/>
    <property type="project" value="UniProtKB-ARBA"/>
</dbReference>
<evidence type="ECO:0000256" key="3">
    <source>
        <dbReference type="ARBA" id="ARBA00022448"/>
    </source>
</evidence>
<comment type="catalytic activity">
    <reaction evidence="12">
        <text>ADP(in) = ADP(out)</text>
        <dbReference type="Rhea" id="RHEA:75783"/>
        <dbReference type="ChEBI" id="CHEBI:456216"/>
    </reaction>
</comment>
<dbReference type="InterPro" id="IPR036259">
    <property type="entry name" value="MFS_trans_sf"/>
</dbReference>
<evidence type="ECO:0000256" key="11">
    <source>
        <dbReference type="ARBA" id="ARBA00044897"/>
    </source>
</evidence>
<dbReference type="FunFam" id="1.20.1250.20:FF:000150">
    <property type="entry name" value="Solute carrier family 17 member 9"/>
    <property type="match status" value="1"/>
</dbReference>
<accession>A0A671VLY1</accession>
<dbReference type="GO" id="GO:0160042">
    <property type="term" value="F:purine nucleotide uniporter activity"/>
    <property type="evidence" value="ECO:0007669"/>
    <property type="project" value="UniProtKB-ARBA"/>
</dbReference>
<dbReference type="OMA" id="VFAHMCI"/>
<evidence type="ECO:0000313" key="19">
    <source>
        <dbReference type="Ensembl" id="ENSSAUP00010027465.1"/>
    </source>
</evidence>
<dbReference type="OrthoDB" id="2985014at2759"/>
<dbReference type="InterPro" id="IPR005829">
    <property type="entry name" value="Sugar_transporter_CS"/>
</dbReference>
<dbReference type="InterPro" id="IPR044777">
    <property type="entry name" value="SLC17A9-like"/>
</dbReference>
<evidence type="ECO:0000256" key="2">
    <source>
        <dbReference type="ARBA" id="ARBA00008586"/>
    </source>
</evidence>
<comment type="function">
    <text evidence="13">Voltage-gated ATP nucleotide uniporter that can also transport the purine nucleotides ADP and GTP. Uses the membrane potential as the driving force to control ATP accumulation in lysosomes and secretory vesicles. By controlling ATP storage in lysosomes, regulates ATP-dependent proteins of these organelles. Also indirectly regulates the exocytosis of ATP through its import into lysosomes in astrocytes and secretory vesicles such as adrenal chromaffin granules, mucin granules and synaptic vesicles.</text>
</comment>
<feature type="transmembrane region" description="Helical" evidence="17">
    <location>
        <begin position="419"/>
        <end position="440"/>
    </location>
</feature>
<proteinExistence type="inferred from homology"/>
<name>A0A671VLY1_SPAAU</name>
<dbReference type="GeneTree" id="ENSGT00940000158186"/>
<dbReference type="PANTHER" id="PTHR11662:SF279">
    <property type="entry name" value="VOLTAGE-GATED PURINE NUCLEOTIDE UNIPORTER SLC17A9"/>
    <property type="match status" value="1"/>
</dbReference>
<feature type="transmembrane region" description="Helical" evidence="17">
    <location>
        <begin position="176"/>
        <end position="196"/>
    </location>
</feature>
<gene>
    <name evidence="19" type="primary">SLC17A9</name>
    <name evidence="19" type="synonym">LOC115584789</name>
</gene>
<evidence type="ECO:0000256" key="1">
    <source>
        <dbReference type="ARBA" id="ARBA00004155"/>
    </source>
</evidence>
<sequence length="457" mass="49464">MADKHTSGDGRNDYIGSILDPKICSANACSEEEAEDPHLWPRPLARKWIPTLFMGTCLLLCARMVMPVCAVSMSASLNWSKIDTGLVLGGFFWGYCLTQILGGHASDKMGGERVLFMSAASWSLITAATPLLGHMGSHTAALMTLARFLMGLLQGVFYPSLASLCSQRVVEGERGLLMSTMNAGGNLGMLLAGALASLLLDRYGWESVFYASGFLSGLWAVIVWRCFLKGEVAPKPMQLSRDSQHVSLMRCLRLLKVPSVWAMVFAHMCISSTSYTLLSWLPTYFEESFPHAKGWVYNIVPWFTAIPSGIGGGCLSDHLINQGYRVSHVRKLMQFLAMGASSVFILLLSGAVTFPSSLLFVCAAIGLCTFTSGGVTVNVQDLTPSCAGALFGFMNMCGAFMGLMVVSASGYLIEVTQSWVSVFSLIVLINVTGLGVFLIFGDARRVDLDGYRKMDVS</sequence>
<evidence type="ECO:0000256" key="5">
    <source>
        <dbReference type="ARBA" id="ARBA00022989"/>
    </source>
</evidence>
<dbReference type="PROSITE" id="PS50850">
    <property type="entry name" value="MFS"/>
    <property type="match status" value="1"/>
</dbReference>
<reference evidence="19" key="3">
    <citation type="submission" date="2025-09" db="UniProtKB">
        <authorList>
            <consortium name="Ensembl"/>
        </authorList>
    </citation>
    <scope>IDENTIFICATION</scope>
</reference>
<keyword evidence="5 17" id="KW-1133">Transmembrane helix</keyword>
<feature type="transmembrane region" description="Helical" evidence="17">
    <location>
        <begin position="52"/>
        <end position="73"/>
    </location>
</feature>
<comment type="catalytic activity">
    <reaction evidence="11">
        <text>ATP(in) = ATP(out)</text>
        <dbReference type="Rhea" id="RHEA:75687"/>
        <dbReference type="ChEBI" id="CHEBI:30616"/>
    </reaction>
</comment>
<keyword evidence="20" id="KW-1185">Reference proteome</keyword>
<comment type="catalytic activity">
    <reaction evidence="10">
        <text>GTP(in) = GTP(out)</text>
        <dbReference type="Rhea" id="RHEA:75787"/>
        <dbReference type="ChEBI" id="CHEBI:37565"/>
    </reaction>
</comment>
<dbReference type="CDD" id="cd17380">
    <property type="entry name" value="MFS_SLC17A9_like"/>
    <property type="match status" value="1"/>
</dbReference>
<evidence type="ECO:0000256" key="10">
    <source>
        <dbReference type="ARBA" id="ARBA00036284"/>
    </source>
</evidence>
<dbReference type="GO" id="GO:0042584">
    <property type="term" value="C:chromaffin granule membrane"/>
    <property type="evidence" value="ECO:0007669"/>
    <property type="project" value="UniProtKB-SubCell"/>
</dbReference>
<feature type="transmembrane region" description="Helical" evidence="17">
    <location>
        <begin position="85"/>
        <end position="102"/>
    </location>
</feature>